<evidence type="ECO:0000313" key="6">
    <source>
        <dbReference type="EMBL" id="CCZ25404.1"/>
    </source>
</evidence>
<evidence type="ECO:0000259" key="5">
    <source>
        <dbReference type="Pfam" id="PF01416"/>
    </source>
</evidence>
<dbReference type="GO" id="GO:0031119">
    <property type="term" value="P:tRNA pseudouridine synthesis"/>
    <property type="evidence" value="ECO:0007669"/>
    <property type="project" value="TreeGrafter"/>
</dbReference>
<gene>
    <name evidence="6" type="ORF">BN734_01268</name>
</gene>
<dbReference type="AlphaFoldDB" id="R5QGI2"/>
<name>R5QGI2_9FIRM</name>
<comment type="similarity">
    <text evidence="1 4">Belongs to the tRNA pseudouridine synthase TruA family.</text>
</comment>
<dbReference type="Pfam" id="PF01416">
    <property type="entry name" value="PseudoU_synth_1"/>
    <property type="match status" value="1"/>
</dbReference>
<accession>R5QGI2</accession>
<feature type="domain" description="Pseudouridine synthase I TruA alpha/beta" evidence="5">
    <location>
        <begin position="4"/>
        <end position="120"/>
    </location>
</feature>
<comment type="caution">
    <text evidence="6">The sequence shown here is derived from an EMBL/GenBank/DDBJ whole genome shotgun (WGS) entry which is preliminary data.</text>
</comment>
<dbReference type="PANTHER" id="PTHR11142">
    <property type="entry name" value="PSEUDOURIDYLATE SYNTHASE"/>
    <property type="match status" value="1"/>
</dbReference>
<dbReference type="Proteomes" id="UP000017998">
    <property type="component" value="Unassembled WGS sequence"/>
</dbReference>
<evidence type="ECO:0000256" key="4">
    <source>
        <dbReference type="RuleBase" id="RU003792"/>
    </source>
</evidence>
<dbReference type="InterPro" id="IPR001406">
    <property type="entry name" value="PsdUridine_synth_TruA"/>
</dbReference>
<dbReference type="SUPFAM" id="SSF55120">
    <property type="entry name" value="Pseudouridine synthase"/>
    <property type="match status" value="1"/>
</dbReference>
<organism evidence="6 7">
    <name type="scientific">[Ruminococcus] torques CAG:61</name>
    <dbReference type="NCBI Taxonomy" id="1263108"/>
    <lineage>
        <taxon>Bacteria</taxon>
        <taxon>Bacillati</taxon>
        <taxon>Bacillota</taxon>
        <taxon>Clostridia</taxon>
        <taxon>Lachnospirales</taxon>
        <taxon>Lachnospiraceae</taxon>
        <taxon>Mediterraneibacter</taxon>
    </lineage>
</organism>
<dbReference type="PANTHER" id="PTHR11142:SF0">
    <property type="entry name" value="TRNA PSEUDOURIDINE SYNTHASE-LIKE 1"/>
    <property type="match status" value="1"/>
</dbReference>
<evidence type="ECO:0000313" key="7">
    <source>
        <dbReference type="Proteomes" id="UP000017998"/>
    </source>
</evidence>
<proteinExistence type="inferred from homology"/>
<dbReference type="GO" id="GO:0160147">
    <property type="term" value="F:tRNA pseudouridine(38-40) synthase activity"/>
    <property type="evidence" value="ECO:0007669"/>
    <property type="project" value="UniProtKB-EC"/>
</dbReference>
<evidence type="ECO:0000256" key="1">
    <source>
        <dbReference type="ARBA" id="ARBA00009375"/>
    </source>
</evidence>
<comment type="catalytic activity">
    <reaction evidence="4">
        <text>uridine(38/39/40) in tRNA = pseudouridine(38/39/40) in tRNA</text>
        <dbReference type="Rhea" id="RHEA:22376"/>
        <dbReference type="Rhea" id="RHEA-COMP:10085"/>
        <dbReference type="Rhea" id="RHEA-COMP:10087"/>
        <dbReference type="ChEBI" id="CHEBI:65314"/>
        <dbReference type="ChEBI" id="CHEBI:65315"/>
        <dbReference type="EC" id="5.4.99.12"/>
    </reaction>
</comment>
<sequence length="120" mass="13533">MREAAGYLTGTHFFAGYTDKKDNRSVRRTIYSIMIRDERKDFLPCGKSDQIGNGNCIVIRYDGTGFLYHMVRILTGTLLEVGMRERTAESVKEALLTGDRSKAGFLAPAGGLFLREVRYE</sequence>
<evidence type="ECO:0000256" key="2">
    <source>
        <dbReference type="ARBA" id="ARBA00022694"/>
    </source>
</evidence>
<dbReference type="GO" id="GO:0003723">
    <property type="term" value="F:RNA binding"/>
    <property type="evidence" value="ECO:0007669"/>
    <property type="project" value="InterPro"/>
</dbReference>
<dbReference type="EC" id="5.4.99.12" evidence="4"/>
<keyword evidence="2 4" id="KW-0819">tRNA processing</keyword>
<protein>
    <recommendedName>
        <fullName evidence="4">tRNA pseudouridine synthase</fullName>
        <ecNumber evidence="4">5.4.99.12</ecNumber>
    </recommendedName>
</protein>
<dbReference type="Gene3D" id="3.30.70.660">
    <property type="entry name" value="Pseudouridine synthase I, catalytic domain, C-terminal subdomain"/>
    <property type="match status" value="1"/>
</dbReference>
<reference evidence="6" key="1">
    <citation type="submission" date="2012-11" db="EMBL/GenBank/DDBJ databases">
        <title>Dependencies among metagenomic species, viruses, plasmids and units of genetic variation.</title>
        <authorList>
            <person name="Nielsen H.B."/>
            <person name="Almeida M."/>
            <person name="Juncker A.S."/>
            <person name="Rasmussen S."/>
            <person name="Li J."/>
            <person name="Sunagawa S."/>
            <person name="Plichta D."/>
            <person name="Gautier L."/>
            <person name="Le Chatelier E."/>
            <person name="Peletier E."/>
            <person name="Bonde I."/>
            <person name="Nielsen T."/>
            <person name="Manichanh C."/>
            <person name="Arumugam M."/>
            <person name="Batto J."/>
            <person name="Santos M.B.Q.D."/>
            <person name="Blom N."/>
            <person name="Borruel N."/>
            <person name="Burgdorf K.S."/>
            <person name="Boumezbeur F."/>
            <person name="Casellas F."/>
            <person name="Dore J."/>
            <person name="Guarner F."/>
            <person name="Hansen T."/>
            <person name="Hildebrand F."/>
            <person name="Kaas R.S."/>
            <person name="Kennedy S."/>
            <person name="Kristiansen K."/>
            <person name="Kultima J.R."/>
            <person name="Leonard P."/>
            <person name="Levenez F."/>
            <person name="Lund O."/>
            <person name="Moumen B."/>
            <person name="Le Paslier D."/>
            <person name="Pons N."/>
            <person name="Pedersen O."/>
            <person name="Prifti E."/>
            <person name="Qin J."/>
            <person name="Raes J."/>
            <person name="Tap J."/>
            <person name="Tims S."/>
            <person name="Ussery D.W."/>
            <person name="Yamada T."/>
            <person name="MetaHit consortium"/>
            <person name="Renault P."/>
            <person name="Sicheritz-Ponten T."/>
            <person name="Bork P."/>
            <person name="Wang J."/>
            <person name="Brunak S."/>
            <person name="Ehrlich S.D."/>
        </authorList>
    </citation>
    <scope>NUCLEOTIDE SEQUENCE [LARGE SCALE GENOMIC DNA]</scope>
</reference>
<keyword evidence="3 4" id="KW-0413">Isomerase</keyword>
<dbReference type="EMBL" id="CAZS010000010">
    <property type="protein sequence ID" value="CCZ25404.1"/>
    <property type="molecule type" value="Genomic_DNA"/>
</dbReference>
<dbReference type="InterPro" id="IPR020097">
    <property type="entry name" value="PsdUridine_synth_TruA_a/b_dom"/>
</dbReference>
<dbReference type="InterPro" id="IPR020103">
    <property type="entry name" value="PsdUridine_synth_cat_dom_sf"/>
</dbReference>
<dbReference type="InterPro" id="IPR020095">
    <property type="entry name" value="PsdUridine_synth_TruA_C"/>
</dbReference>
<evidence type="ECO:0000256" key="3">
    <source>
        <dbReference type="ARBA" id="ARBA00023235"/>
    </source>
</evidence>